<dbReference type="GO" id="GO:0003723">
    <property type="term" value="F:RNA binding"/>
    <property type="evidence" value="ECO:0007669"/>
    <property type="project" value="UniProtKB-KW"/>
</dbReference>
<dbReference type="CDD" id="cd01718">
    <property type="entry name" value="Sm_E"/>
    <property type="match status" value="1"/>
</dbReference>
<name>A0A8C9PUX3_SPEDA</name>
<reference evidence="15" key="2">
    <citation type="submission" date="2025-09" db="UniProtKB">
        <authorList>
            <consortium name="Ensembl"/>
        </authorList>
    </citation>
    <scope>IDENTIFICATION</scope>
</reference>
<evidence type="ECO:0000256" key="10">
    <source>
        <dbReference type="ARBA" id="ARBA00030143"/>
    </source>
</evidence>
<dbReference type="GO" id="GO:0005681">
    <property type="term" value="C:spliceosomal complex"/>
    <property type="evidence" value="ECO:0007669"/>
    <property type="project" value="UniProtKB-KW"/>
</dbReference>
<evidence type="ECO:0000259" key="14">
    <source>
        <dbReference type="Pfam" id="PF01423"/>
    </source>
</evidence>
<evidence type="ECO:0000256" key="7">
    <source>
        <dbReference type="ARBA" id="ARBA00023187"/>
    </source>
</evidence>
<comment type="similarity">
    <text evidence="2 12">Belongs to the snRNP Sm proteins family.</text>
</comment>
<keyword evidence="4 12" id="KW-0507">mRNA processing</keyword>
<dbReference type="AlphaFoldDB" id="A0A8C9PUX3"/>
<evidence type="ECO:0000256" key="2">
    <source>
        <dbReference type="ARBA" id="ARBA00006850"/>
    </source>
</evidence>
<dbReference type="GO" id="GO:0005685">
    <property type="term" value="C:U1 snRNP"/>
    <property type="evidence" value="ECO:0007669"/>
    <property type="project" value="UniProtKB-UniRule"/>
</dbReference>
<keyword evidence="16" id="KW-1185">Reference proteome</keyword>
<keyword evidence="8 12" id="KW-0539">Nucleus</keyword>
<evidence type="ECO:0000256" key="11">
    <source>
        <dbReference type="ARBA" id="ARBA00045276"/>
    </source>
</evidence>
<comment type="function">
    <text evidence="11 12">Plays a role in pre-mRNA splicing as a core component of the spliceosomal U1, U2, U4 and U5 small nuclear ribonucleoproteins (snRNPs), the building blocks of the spliceosome. Component of both the pre-catalytic spliceosome B complex and activated spliceosome C complexes. As a component of the minor spliceosome, involved in the splicing of U12-type introns in pre-mRNAs. As part of the U7 snRNP it is involved in histone 3'-end processing.</text>
</comment>
<evidence type="ECO:0000256" key="12">
    <source>
        <dbReference type="RuleBase" id="RU365053"/>
    </source>
</evidence>
<keyword evidence="9 12" id="KW-0687">Ribonucleoprotein</keyword>
<feature type="domain" description="Sm" evidence="14">
    <location>
        <begin position="2"/>
        <end position="45"/>
    </location>
</feature>
<organism evidence="15 16">
    <name type="scientific">Spermophilus dauricus</name>
    <name type="common">Daurian ground squirrel</name>
    <dbReference type="NCBI Taxonomy" id="99837"/>
    <lineage>
        <taxon>Eukaryota</taxon>
        <taxon>Metazoa</taxon>
        <taxon>Chordata</taxon>
        <taxon>Craniata</taxon>
        <taxon>Vertebrata</taxon>
        <taxon>Euteleostomi</taxon>
        <taxon>Mammalia</taxon>
        <taxon>Eutheria</taxon>
        <taxon>Euarchontoglires</taxon>
        <taxon>Glires</taxon>
        <taxon>Rodentia</taxon>
        <taxon>Sciuromorpha</taxon>
        <taxon>Sciuridae</taxon>
        <taxon>Xerinae</taxon>
        <taxon>Marmotini</taxon>
        <taxon>Spermophilus</taxon>
    </lineage>
</organism>
<evidence type="ECO:0000256" key="9">
    <source>
        <dbReference type="ARBA" id="ARBA00023274"/>
    </source>
</evidence>
<keyword evidence="6 12" id="KW-0694">RNA-binding</keyword>
<keyword evidence="5 12" id="KW-0747">Spliceosome</keyword>
<keyword evidence="7 12" id="KW-0508">mRNA splicing</keyword>
<dbReference type="Ensembl" id="ENSSDAT00000014123.1">
    <property type="protein sequence ID" value="ENSSDAP00000012486.1"/>
    <property type="gene ID" value="ENSSDAG00000011255.1"/>
</dbReference>
<evidence type="ECO:0000313" key="16">
    <source>
        <dbReference type="Proteomes" id="UP000694422"/>
    </source>
</evidence>
<evidence type="ECO:0000313" key="15">
    <source>
        <dbReference type="Ensembl" id="ENSSDAP00000012486.1"/>
    </source>
</evidence>
<comment type="subcellular location">
    <subcellularLocation>
        <location evidence="12">Cytoplasm</location>
        <location evidence="12">Cytosol</location>
    </subcellularLocation>
    <subcellularLocation>
        <location evidence="1 12">Nucleus</location>
    </subcellularLocation>
    <text evidence="12">SMN-mediated assembly into core snRNPs occurs in the cytosol before SMN-mediated transport to the nucleus to be included in spliceosomes.</text>
</comment>
<evidence type="ECO:0000256" key="3">
    <source>
        <dbReference type="ARBA" id="ARBA00022037"/>
    </source>
</evidence>
<protein>
    <recommendedName>
        <fullName evidence="3 12">Small nuclear ribonucleoprotein E</fullName>
        <shortName evidence="12">snRNP-E</shortName>
    </recommendedName>
    <alternativeName>
        <fullName evidence="10 12">Sm protein E</fullName>
    </alternativeName>
</protein>
<evidence type="ECO:0000256" key="1">
    <source>
        <dbReference type="ARBA" id="ARBA00004123"/>
    </source>
</evidence>
<dbReference type="GO" id="GO:0000387">
    <property type="term" value="P:spliceosomal snRNP assembly"/>
    <property type="evidence" value="ECO:0007669"/>
    <property type="project" value="UniProtKB-UniRule"/>
</dbReference>
<proteinExistence type="inferred from homology"/>
<dbReference type="GO" id="GO:0005686">
    <property type="term" value="C:U2 snRNP"/>
    <property type="evidence" value="ECO:0007669"/>
    <property type="project" value="UniProtKB-UniRule"/>
</dbReference>
<evidence type="ECO:0000256" key="6">
    <source>
        <dbReference type="ARBA" id="ARBA00022884"/>
    </source>
</evidence>
<feature type="region of interest" description="Disordered" evidence="13">
    <location>
        <begin position="62"/>
        <end position="82"/>
    </location>
</feature>
<dbReference type="InterPro" id="IPR010920">
    <property type="entry name" value="LSM_dom_sf"/>
</dbReference>
<dbReference type="Gene3D" id="2.30.30.100">
    <property type="match status" value="1"/>
</dbReference>
<dbReference type="InterPro" id="IPR027078">
    <property type="entry name" value="snRNP-E"/>
</dbReference>
<sequence length="82" mass="8988">MRIEGCIIGFNEYMDLVLDDAEEIHSKTKSRKQLGWIMLKGDNMTLGAGDVAQVVARSPGMRAARVRSSAPHTNKDVVSAEN</sequence>
<dbReference type="GO" id="GO:0005829">
    <property type="term" value="C:cytosol"/>
    <property type="evidence" value="ECO:0007669"/>
    <property type="project" value="UniProtKB-SubCell"/>
</dbReference>
<dbReference type="Pfam" id="PF01423">
    <property type="entry name" value="LSM"/>
    <property type="match status" value="1"/>
</dbReference>
<dbReference type="GO" id="GO:0046540">
    <property type="term" value="C:U4/U6 x U5 tri-snRNP complex"/>
    <property type="evidence" value="ECO:0007669"/>
    <property type="project" value="UniProtKB-UniRule"/>
</dbReference>
<dbReference type="GO" id="GO:0005682">
    <property type="term" value="C:U5 snRNP"/>
    <property type="evidence" value="ECO:0007669"/>
    <property type="project" value="UniProtKB-UniRule"/>
</dbReference>
<dbReference type="Proteomes" id="UP000694422">
    <property type="component" value="Unplaced"/>
</dbReference>
<dbReference type="PANTHER" id="PTHR11193">
    <property type="entry name" value="SMALL NUCLEAR RIBONUCLEOPROTEIN E"/>
    <property type="match status" value="1"/>
</dbReference>
<dbReference type="InterPro" id="IPR001163">
    <property type="entry name" value="Sm_dom_euk/arc"/>
</dbReference>
<dbReference type="SUPFAM" id="SSF50182">
    <property type="entry name" value="Sm-like ribonucleoproteins"/>
    <property type="match status" value="1"/>
</dbReference>
<evidence type="ECO:0000256" key="5">
    <source>
        <dbReference type="ARBA" id="ARBA00022728"/>
    </source>
</evidence>
<reference evidence="15" key="1">
    <citation type="submission" date="2025-08" db="UniProtKB">
        <authorList>
            <consortium name="Ensembl"/>
        </authorList>
    </citation>
    <scope>IDENTIFICATION</scope>
</reference>
<evidence type="ECO:0000256" key="8">
    <source>
        <dbReference type="ARBA" id="ARBA00023242"/>
    </source>
</evidence>
<evidence type="ECO:0000256" key="4">
    <source>
        <dbReference type="ARBA" id="ARBA00022664"/>
    </source>
</evidence>
<accession>A0A8C9PUX3</accession>
<dbReference type="GO" id="GO:0005687">
    <property type="term" value="C:U4 snRNP"/>
    <property type="evidence" value="ECO:0007669"/>
    <property type="project" value="UniProtKB-UniRule"/>
</dbReference>
<evidence type="ECO:0000256" key="13">
    <source>
        <dbReference type="SAM" id="MobiDB-lite"/>
    </source>
</evidence>